<gene>
    <name evidence="1" type="ORF">BV25DRAFT_1939913</name>
</gene>
<reference evidence="1" key="2">
    <citation type="journal article" date="2022" name="New Phytol.">
        <title>Evolutionary transition to the ectomycorrhizal habit in the genomes of a hyperdiverse lineage of mushroom-forming fungi.</title>
        <authorList>
            <person name="Looney B."/>
            <person name="Miyauchi S."/>
            <person name="Morin E."/>
            <person name="Drula E."/>
            <person name="Courty P.E."/>
            <person name="Kohler A."/>
            <person name="Kuo A."/>
            <person name="LaButti K."/>
            <person name="Pangilinan J."/>
            <person name="Lipzen A."/>
            <person name="Riley R."/>
            <person name="Andreopoulos W."/>
            <person name="He G."/>
            <person name="Johnson J."/>
            <person name="Nolan M."/>
            <person name="Tritt A."/>
            <person name="Barry K.W."/>
            <person name="Grigoriev I.V."/>
            <person name="Nagy L.G."/>
            <person name="Hibbett D."/>
            <person name="Henrissat B."/>
            <person name="Matheny P.B."/>
            <person name="Labbe J."/>
            <person name="Martin F.M."/>
        </authorList>
    </citation>
    <scope>NUCLEOTIDE SEQUENCE</scope>
    <source>
        <strain evidence="1">HHB10654</strain>
    </source>
</reference>
<protein>
    <submittedName>
        <fullName evidence="1">Uncharacterized protein</fullName>
    </submittedName>
</protein>
<accession>A0ACB8SFE1</accession>
<name>A0ACB8SFE1_9AGAM</name>
<feature type="non-terminal residue" evidence="1">
    <location>
        <position position="1"/>
    </location>
</feature>
<dbReference type="Proteomes" id="UP000814140">
    <property type="component" value="Unassembled WGS sequence"/>
</dbReference>
<organism evidence="1 2">
    <name type="scientific">Artomyces pyxidatus</name>
    <dbReference type="NCBI Taxonomy" id="48021"/>
    <lineage>
        <taxon>Eukaryota</taxon>
        <taxon>Fungi</taxon>
        <taxon>Dikarya</taxon>
        <taxon>Basidiomycota</taxon>
        <taxon>Agaricomycotina</taxon>
        <taxon>Agaricomycetes</taxon>
        <taxon>Russulales</taxon>
        <taxon>Auriscalpiaceae</taxon>
        <taxon>Artomyces</taxon>
    </lineage>
</organism>
<evidence type="ECO:0000313" key="2">
    <source>
        <dbReference type="Proteomes" id="UP000814140"/>
    </source>
</evidence>
<evidence type="ECO:0000313" key="1">
    <source>
        <dbReference type="EMBL" id="KAI0054608.1"/>
    </source>
</evidence>
<comment type="caution">
    <text evidence="1">The sequence shown here is derived from an EMBL/GenBank/DDBJ whole genome shotgun (WGS) entry which is preliminary data.</text>
</comment>
<dbReference type="EMBL" id="MU277381">
    <property type="protein sequence ID" value="KAI0054608.1"/>
    <property type="molecule type" value="Genomic_DNA"/>
</dbReference>
<keyword evidence="2" id="KW-1185">Reference proteome</keyword>
<sequence length="83" mass="8988">GRPSCAAHARIQLCIPCAEQGFSVHLFSALRQTRCVFSPSSTGDAQQPLDRYQLLTPTPLSRSSTPEPTLPISPPLPPEYGKL</sequence>
<reference evidence="1" key="1">
    <citation type="submission" date="2021-03" db="EMBL/GenBank/DDBJ databases">
        <authorList>
            <consortium name="DOE Joint Genome Institute"/>
            <person name="Ahrendt S."/>
            <person name="Looney B.P."/>
            <person name="Miyauchi S."/>
            <person name="Morin E."/>
            <person name="Drula E."/>
            <person name="Courty P.E."/>
            <person name="Chicoki N."/>
            <person name="Fauchery L."/>
            <person name="Kohler A."/>
            <person name="Kuo A."/>
            <person name="Labutti K."/>
            <person name="Pangilinan J."/>
            <person name="Lipzen A."/>
            <person name="Riley R."/>
            <person name="Andreopoulos W."/>
            <person name="He G."/>
            <person name="Johnson J."/>
            <person name="Barry K.W."/>
            <person name="Grigoriev I.V."/>
            <person name="Nagy L."/>
            <person name="Hibbett D."/>
            <person name="Henrissat B."/>
            <person name="Matheny P.B."/>
            <person name="Labbe J."/>
            <person name="Martin F."/>
        </authorList>
    </citation>
    <scope>NUCLEOTIDE SEQUENCE</scope>
    <source>
        <strain evidence="1">HHB10654</strain>
    </source>
</reference>
<proteinExistence type="predicted"/>